<dbReference type="InterPro" id="IPR017825">
    <property type="entry name" value="Lycopene_cyclase_dom"/>
</dbReference>
<protein>
    <submittedName>
        <fullName evidence="9">Lycopene cyclase domain-containing protein</fullName>
    </submittedName>
</protein>
<keyword evidence="7" id="KW-0413">Isomerase</keyword>
<dbReference type="NCBIfam" id="TIGR03462">
    <property type="entry name" value="CarR_dom_SF"/>
    <property type="match status" value="1"/>
</dbReference>
<comment type="subcellular location">
    <subcellularLocation>
        <location evidence="1">Membrane</location>
        <topology evidence="1">Multi-pass membrane protein</topology>
    </subcellularLocation>
</comment>
<comment type="pathway">
    <text evidence="2">Carotenoid biosynthesis.</text>
</comment>
<keyword evidence="3 8" id="KW-0812">Transmembrane</keyword>
<dbReference type="GO" id="GO:0045436">
    <property type="term" value="F:lycopene beta cyclase activity"/>
    <property type="evidence" value="ECO:0007669"/>
    <property type="project" value="UniProtKB-ARBA"/>
</dbReference>
<keyword evidence="4" id="KW-0125">Carotenoid biosynthesis</keyword>
<dbReference type="GO" id="GO:0016020">
    <property type="term" value="C:membrane"/>
    <property type="evidence" value="ECO:0007669"/>
    <property type="project" value="UniProtKB-SubCell"/>
</dbReference>
<dbReference type="RefSeq" id="WP_369046060.1">
    <property type="nucleotide sequence ID" value="NZ_CP163302.1"/>
</dbReference>
<feature type="transmembrane region" description="Helical" evidence="8">
    <location>
        <begin position="33"/>
        <end position="59"/>
    </location>
</feature>
<dbReference type="KEGG" id="spue:AB5L97_00530"/>
<dbReference type="EMBL" id="CP163302">
    <property type="protein sequence ID" value="XDP45547.1"/>
    <property type="molecule type" value="Genomic_DNA"/>
</dbReference>
<accession>A0AB39L3A5</accession>
<proteinExistence type="predicted"/>
<name>A0AB39L3A5_9MICC</name>
<feature type="transmembrane region" description="Helical" evidence="8">
    <location>
        <begin position="6"/>
        <end position="26"/>
    </location>
</feature>
<dbReference type="AlphaFoldDB" id="A0AB39L3A5"/>
<keyword evidence="6 8" id="KW-0472">Membrane</keyword>
<organism evidence="9">
    <name type="scientific">Sinomonas puerhi</name>
    <dbReference type="NCBI Taxonomy" id="3238584"/>
    <lineage>
        <taxon>Bacteria</taxon>
        <taxon>Bacillati</taxon>
        <taxon>Actinomycetota</taxon>
        <taxon>Actinomycetes</taxon>
        <taxon>Micrococcales</taxon>
        <taxon>Micrococcaceae</taxon>
        <taxon>Sinomonas</taxon>
    </lineage>
</organism>
<feature type="transmembrane region" description="Helical" evidence="8">
    <location>
        <begin position="79"/>
        <end position="103"/>
    </location>
</feature>
<evidence type="ECO:0000256" key="8">
    <source>
        <dbReference type="SAM" id="Phobius"/>
    </source>
</evidence>
<evidence type="ECO:0000256" key="6">
    <source>
        <dbReference type="ARBA" id="ARBA00023136"/>
    </source>
</evidence>
<dbReference type="GO" id="GO:0016872">
    <property type="term" value="F:intramolecular lyase activity"/>
    <property type="evidence" value="ECO:0007669"/>
    <property type="project" value="InterPro"/>
</dbReference>
<evidence type="ECO:0000256" key="5">
    <source>
        <dbReference type="ARBA" id="ARBA00022989"/>
    </source>
</evidence>
<dbReference type="GO" id="GO:0016117">
    <property type="term" value="P:carotenoid biosynthetic process"/>
    <property type="evidence" value="ECO:0007669"/>
    <property type="project" value="UniProtKB-KW"/>
</dbReference>
<keyword evidence="5 8" id="KW-1133">Transmembrane helix</keyword>
<evidence type="ECO:0000256" key="1">
    <source>
        <dbReference type="ARBA" id="ARBA00004141"/>
    </source>
</evidence>
<sequence length="112" mass="11729">MAYLTFMIAAAAGTAVLDARLHLAFWRDPRAAAVTVAAGTVFFLAWDLAAIAAGVFRHGSSPLMTGVMLGPELPLEEPVFLAFFSYTAVVLYAAAGRVVAAVARRTDAGGNR</sequence>
<gene>
    <name evidence="9" type="ORF">AB5L97_00530</name>
</gene>
<evidence type="ECO:0000256" key="4">
    <source>
        <dbReference type="ARBA" id="ARBA00022746"/>
    </source>
</evidence>
<evidence type="ECO:0000313" key="9">
    <source>
        <dbReference type="EMBL" id="XDP45547.1"/>
    </source>
</evidence>
<evidence type="ECO:0000256" key="3">
    <source>
        <dbReference type="ARBA" id="ARBA00022692"/>
    </source>
</evidence>
<evidence type="ECO:0000256" key="2">
    <source>
        <dbReference type="ARBA" id="ARBA00004829"/>
    </source>
</evidence>
<reference evidence="9" key="1">
    <citation type="submission" date="2024-07" db="EMBL/GenBank/DDBJ databases">
        <authorList>
            <person name="fu j."/>
        </authorList>
    </citation>
    <scope>NUCLEOTIDE SEQUENCE</scope>
    <source>
        <strain evidence="9">P10A9</strain>
    </source>
</reference>
<evidence type="ECO:0000256" key="7">
    <source>
        <dbReference type="ARBA" id="ARBA00023235"/>
    </source>
</evidence>